<evidence type="ECO:0008006" key="3">
    <source>
        <dbReference type="Google" id="ProtNLM"/>
    </source>
</evidence>
<organism evidence="1 2">
    <name type="scientific">Prymnesium parvum</name>
    <name type="common">Toxic golden alga</name>
    <dbReference type="NCBI Taxonomy" id="97485"/>
    <lineage>
        <taxon>Eukaryota</taxon>
        <taxon>Haptista</taxon>
        <taxon>Haptophyta</taxon>
        <taxon>Prymnesiophyceae</taxon>
        <taxon>Prymnesiales</taxon>
        <taxon>Prymnesiaceae</taxon>
        <taxon>Prymnesium</taxon>
    </lineage>
</organism>
<gene>
    <name evidence="1" type="ORF">AB1Y20_019685</name>
</gene>
<reference evidence="1 2" key="1">
    <citation type="journal article" date="2024" name="Science">
        <title>Giant polyketide synthase enzymes in the biosynthesis of giant marine polyether toxins.</title>
        <authorList>
            <person name="Fallon T.R."/>
            <person name="Shende V.V."/>
            <person name="Wierzbicki I.H."/>
            <person name="Pendleton A.L."/>
            <person name="Watervoot N.F."/>
            <person name="Auber R.P."/>
            <person name="Gonzalez D.J."/>
            <person name="Wisecaver J.H."/>
            <person name="Moore B.S."/>
        </authorList>
    </citation>
    <scope>NUCLEOTIDE SEQUENCE [LARGE SCALE GENOMIC DNA]</scope>
    <source>
        <strain evidence="1 2">12B1</strain>
    </source>
</reference>
<dbReference type="AlphaFoldDB" id="A0AB34JSK7"/>
<keyword evidence="2" id="KW-1185">Reference proteome</keyword>
<name>A0AB34JSK7_PRYPA</name>
<proteinExistence type="predicted"/>
<dbReference type="EMBL" id="JBGBPQ010000005">
    <property type="protein sequence ID" value="KAL1524805.1"/>
    <property type="molecule type" value="Genomic_DNA"/>
</dbReference>
<comment type="caution">
    <text evidence="1">The sequence shown here is derived from an EMBL/GenBank/DDBJ whole genome shotgun (WGS) entry which is preliminary data.</text>
</comment>
<dbReference type="Proteomes" id="UP001515480">
    <property type="component" value="Unassembled WGS sequence"/>
</dbReference>
<evidence type="ECO:0000313" key="1">
    <source>
        <dbReference type="EMBL" id="KAL1524805.1"/>
    </source>
</evidence>
<evidence type="ECO:0000313" key="2">
    <source>
        <dbReference type="Proteomes" id="UP001515480"/>
    </source>
</evidence>
<sequence>MFERRKSASYKEKTIMMECGMDPCAQRGRHRHCTINGLLDSLPQELLVPILTMASADIKAAVSCAATSRRLRVAILEIFHPQPLWQLAALAKLAGADAKHRLALVEKALREPLMSVSVYLLPEAPADQLRQTHVCRSGGSPAFALPFEQSMRVQLDAPSNRNAVLEGQLTSIYRFDEEGDHADDDITSERLSMVYLNTTGREVHAIGPMQTASKVHFAPTQTGQYIVDMVRRPVVMVLRRM</sequence>
<accession>A0AB34JSK7</accession>
<protein>
    <recommendedName>
        <fullName evidence="3">F-box domain-containing protein</fullName>
    </recommendedName>
</protein>